<evidence type="ECO:0000256" key="1">
    <source>
        <dbReference type="SAM" id="MobiDB-lite"/>
    </source>
</evidence>
<accession>A0AAN0ILN2</accession>
<sequence>MLEKGKCYKLVKVLVKQFEGIKYLSFCDGASVELLLDFLEIDLPEEDEDDEITVQATHPIIKAYGEIVSILSVTDYTSCMVCTGSVRHVSEVLARCIKCQATPKLSHCNSCKSAKILLSQESKKWYLTAYNEHMQDIISDVDGETLEENLLSSGEISVQYYTATNTIKTVTPVDGGHGSLPPAPVAGGHGGLPPAPVAAGAGHGGPPPPLPFAASGGHTGPPPPPPQRPPVVAGGAHGGPPPAPVAGGHGGLPPAPVAGGHGSLPPAPVAGGHGGLPPAPVAAGAGHGGPPPPPPLPFAASGGHGGPPPPPPPQRPPVAAGGAHAGPPPAPVAGGHGGLPPAAVAGDHGSLPPAPVAGGHGGLPPAPVAGVHGGPPPPLIPVPPLAAPPPPHATLGIAALQQQRLQIL</sequence>
<dbReference type="EnsemblMetazoa" id="XM_011405815.1">
    <property type="protein sequence ID" value="XP_011404117.1"/>
    <property type="gene ID" value="LOC105312856"/>
</dbReference>
<dbReference type="GeneID" id="105312856"/>
<feature type="region of interest" description="Disordered" evidence="1">
    <location>
        <begin position="172"/>
        <end position="391"/>
    </location>
</feature>
<dbReference type="KEGG" id="aqu:105312856"/>
<protein>
    <submittedName>
        <fullName evidence="2">Uncharacterized protein</fullName>
    </submittedName>
</protein>
<evidence type="ECO:0000313" key="2">
    <source>
        <dbReference type="EnsemblMetazoa" id="XP_011404117.1"/>
    </source>
</evidence>
<dbReference type="AlphaFoldDB" id="A0AAN0ILN2"/>
<feature type="compositionally biased region" description="Pro residues" evidence="1">
    <location>
        <begin position="220"/>
        <end position="229"/>
    </location>
</feature>
<dbReference type="RefSeq" id="XP_011404117.1">
    <property type="nucleotide sequence ID" value="XM_011405815.1"/>
</dbReference>
<evidence type="ECO:0000313" key="3">
    <source>
        <dbReference type="Proteomes" id="UP000007879"/>
    </source>
</evidence>
<organism evidence="2 3">
    <name type="scientific">Amphimedon queenslandica</name>
    <name type="common">Sponge</name>
    <dbReference type="NCBI Taxonomy" id="400682"/>
    <lineage>
        <taxon>Eukaryota</taxon>
        <taxon>Metazoa</taxon>
        <taxon>Porifera</taxon>
        <taxon>Demospongiae</taxon>
        <taxon>Heteroscleromorpha</taxon>
        <taxon>Haplosclerida</taxon>
        <taxon>Niphatidae</taxon>
        <taxon>Amphimedon</taxon>
    </lineage>
</organism>
<reference evidence="2" key="2">
    <citation type="submission" date="2024-06" db="UniProtKB">
        <authorList>
            <consortium name="EnsemblMetazoa"/>
        </authorList>
    </citation>
    <scope>IDENTIFICATION</scope>
</reference>
<keyword evidence="3" id="KW-1185">Reference proteome</keyword>
<name>A0AAN0ILN2_AMPQE</name>
<reference evidence="3" key="1">
    <citation type="journal article" date="2010" name="Nature">
        <title>The Amphimedon queenslandica genome and the evolution of animal complexity.</title>
        <authorList>
            <person name="Srivastava M."/>
            <person name="Simakov O."/>
            <person name="Chapman J."/>
            <person name="Fahey B."/>
            <person name="Gauthier M.E."/>
            <person name="Mitros T."/>
            <person name="Richards G.S."/>
            <person name="Conaco C."/>
            <person name="Dacre M."/>
            <person name="Hellsten U."/>
            <person name="Larroux C."/>
            <person name="Putnam N.H."/>
            <person name="Stanke M."/>
            <person name="Adamska M."/>
            <person name="Darling A."/>
            <person name="Degnan S.M."/>
            <person name="Oakley T.H."/>
            <person name="Plachetzki D.C."/>
            <person name="Zhai Y."/>
            <person name="Adamski M."/>
            <person name="Calcino A."/>
            <person name="Cummins S.F."/>
            <person name="Goodstein D.M."/>
            <person name="Harris C."/>
            <person name="Jackson D.J."/>
            <person name="Leys S.P."/>
            <person name="Shu S."/>
            <person name="Woodcroft B.J."/>
            <person name="Vervoort M."/>
            <person name="Kosik K.S."/>
            <person name="Manning G."/>
            <person name="Degnan B.M."/>
            <person name="Rokhsar D.S."/>
        </authorList>
    </citation>
    <scope>NUCLEOTIDE SEQUENCE [LARGE SCALE GENOMIC DNA]</scope>
</reference>
<feature type="compositionally biased region" description="Pro residues" evidence="1">
    <location>
        <begin position="374"/>
        <end position="391"/>
    </location>
</feature>
<dbReference type="Proteomes" id="UP000007879">
    <property type="component" value="Unassembled WGS sequence"/>
</dbReference>
<feature type="compositionally biased region" description="Pro residues" evidence="1">
    <location>
        <begin position="306"/>
        <end position="316"/>
    </location>
</feature>
<proteinExistence type="predicted"/>